<sequence length="458" mass="46699">MSQPAPAPQPRSLVEAADALAGGRTTAVALAEAALARIADPAGEGGRAFVAVQAEQALAAARSMDALRAAGRAPSRWAGIPISVKDLFDQEGVPTRAGSVALKDAPPATATAPVVARLEKAGFVVLGRTNMVEFAYTGLGVNPHFGTPRSPWDRATGRLPGGSSSGAGVAVADGMGLGALGSDTGGSCRIPAALCGVVGYKPTARRVPLEGVLPLSPSLDSIGPLANTAACCAVLHTLMAGAETATPPAVRSVAGLRFGVPEASFLFEGLEPAVAAAFERTLARLAAAGAFIERFAMPELAEIPRANATGGLVAPEAYTWHRTLMETAGSAYDPRVIARIQRGASMTAADYVTVTRERARIIAAAEPRTAPYDAVLCPTVALTPPAIAEVEDEAEYARINLLLLRNTAAFNFLDRCSISLPCQAEGEAPVGLMLSGAHDGDAALLATATAVEAALRAA</sequence>
<name>A0ABR7RLP9_9PROT</name>
<dbReference type="SUPFAM" id="SSF75304">
    <property type="entry name" value="Amidase signature (AS) enzymes"/>
    <property type="match status" value="1"/>
</dbReference>
<dbReference type="PANTHER" id="PTHR11895:SF176">
    <property type="entry name" value="AMIDASE AMID-RELATED"/>
    <property type="match status" value="1"/>
</dbReference>
<reference evidence="2 3" key="1">
    <citation type="journal article" date="2013" name="Int. J. Syst. Evol. Microbiol.">
        <title>Roseomonas aerophila sp. nov., isolated from air.</title>
        <authorList>
            <person name="Kim S.J."/>
            <person name="Weon H.Y."/>
            <person name="Ahn J.H."/>
            <person name="Hong S.B."/>
            <person name="Seok S.J."/>
            <person name="Whang K.S."/>
            <person name="Kwon S.W."/>
        </authorList>
    </citation>
    <scope>NUCLEOTIDE SEQUENCE [LARGE SCALE GENOMIC DNA]</scope>
    <source>
        <strain evidence="2 3">NBRC 108923</strain>
    </source>
</reference>
<protein>
    <submittedName>
        <fullName evidence="2">Amidase</fullName>
        <ecNumber evidence="2">3.5.1.4</ecNumber>
    </submittedName>
</protein>
<gene>
    <name evidence="2" type="ORF">IBL26_11770</name>
</gene>
<dbReference type="InterPro" id="IPR036928">
    <property type="entry name" value="AS_sf"/>
</dbReference>
<proteinExistence type="predicted"/>
<comment type="caution">
    <text evidence="2">The sequence shown here is derived from an EMBL/GenBank/DDBJ whole genome shotgun (WGS) entry which is preliminary data.</text>
</comment>
<dbReference type="NCBIfam" id="NF005460">
    <property type="entry name" value="PRK07056.1"/>
    <property type="match status" value="1"/>
</dbReference>
<evidence type="ECO:0000313" key="2">
    <source>
        <dbReference type="EMBL" id="MBC9207514.1"/>
    </source>
</evidence>
<dbReference type="RefSeq" id="WP_187784678.1">
    <property type="nucleotide sequence ID" value="NZ_JACTVA010000018.1"/>
</dbReference>
<dbReference type="InterPro" id="IPR023631">
    <property type="entry name" value="Amidase_dom"/>
</dbReference>
<dbReference type="GO" id="GO:0004040">
    <property type="term" value="F:amidase activity"/>
    <property type="evidence" value="ECO:0007669"/>
    <property type="project" value="UniProtKB-EC"/>
</dbReference>
<dbReference type="Proteomes" id="UP000626026">
    <property type="component" value="Unassembled WGS sequence"/>
</dbReference>
<dbReference type="EC" id="3.5.1.4" evidence="2"/>
<dbReference type="Pfam" id="PF01425">
    <property type="entry name" value="Amidase"/>
    <property type="match status" value="1"/>
</dbReference>
<feature type="domain" description="Amidase" evidence="1">
    <location>
        <begin position="32"/>
        <end position="445"/>
    </location>
</feature>
<evidence type="ECO:0000313" key="3">
    <source>
        <dbReference type="Proteomes" id="UP000626026"/>
    </source>
</evidence>
<dbReference type="PANTHER" id="PTHR11895">
    <property type="entry name" value="TRANSAMIDASE"/>
    <property type="match status" value="1"/>
</dbReference>
<dbReference type="EMBL" id="JACTVA010000018">
    <property type="protein sequence ID" value="MBC9207514.1"/>
    <property type="molecule type" value="Genomic_DNA"/>
</dbReference>
<keyword evidence="2" id="KW-0378">Hydrolase</keyword>
<keyword evidence="3" id="KW-1185">Reference proteome</keyword>
<organism evidence="2 3">
    <name type="scientific">Teichococcus aerophilus</name>
    <dbReference type="NCBI Taxonomy" id="1224513"/>
    <lineage>
        <taxon>Bacteria</taxon>
        <taxon>Pseudomonadati</taxon>
        <taxon>Pseudomonadota</taxon>
        <taxon>Alphaproteobacteria</taxon>
        <taxon>Acetobacterales</taxon>
        <taxon>Roseomonadaceae</taxon>
        <taxon>Roseomonas</taxon>
    </lineage>
</organism>
<dbReference type="InterPro" id="IPR000120">
    <property type="entry name" value="Amidase"/>
</dbReference>
<evidence type="ECO:0000259" key="1">
    <source>
        <dbReference type="Pfam" id="PF01425"/>
    </source>
</evidence>
<dbReference type="Gene3D" id="3.90.1300.10">
    <property type="entry name" value="Amidase signature (AS) domain"/>
    <property type="match status" value="1"/>
</dbReference>
<accession>A0ABR7RLP9</accession>